<name>A0ABN8RMC1_9CNID</name>
<feature type="transmembrane region" description="Helical" evidence="1">
    <location>
        <begin position="735"/>
        <end position="759"/>
    </location>
</feature>
<keyword evidence="1" id="KW-0812">Transmembrane</keyword>
<organism evidence="2 3">
    <name type="scientific">Porites lobata</name>
    <dbReference type="NCBI Taxonomy" id="104759"/>
    <lineage>
        <taxon>Eukaryota</taxon>
        <taxon>Metazoa</taxon>
        <taxon>Cnidaria</taxon>
        <taxon>Anthozoa</taxon>
        <taxon>Hexacorallia</taxon>
        <taxon>Scleractinia</taxon>
        <taxon>Fungiina</taxon>
        <taxon>Poritidae</taxon>
        <taxon>Porites</taxon>
    </lineage>
</organism>
<dbReference type="Proteomes" id="UP001159405">
    <property type="component" value="Unassembled WGS sequence"/>
</dbReference>
<gene>
    <name evidence="2" type="ORF">PLOB_00020864</name>
</gene>
<accession>A0ABN8RMC1</accession>
<reference evidence="2 3" key="1">
    <citation type="submission" date="2022-05" db="EMBL/GenBank/DDBJ databases">
        <authorList>
            <consortium name="Genoscope - CEA"/>
            <person name="William W."/>
        </authorList>
    </citation>
    <scope>NUCLEOTIDE SEQUENCE [LARGE SCALE GENOMIC DNA]</scope>
</reference>
<protein>
    <submittedName>
        <fullName evidence="2">Uncharacterized protein</fullName>
    </submittedName>
</protein>
<proteinExistence type="predicted"/>
<dbReference type="EMBL" id="CALNXK010000242">
    <property type="protein sequence ID" value="CAH3178596.1"/>
    <property type="molecule type" value="Genomic_DNA"/>
</dbReference>
<evidence type="ECO:0000256" key="1">
    <source>
        <dbReference type="SAM" id="Phobius"/>
    </source>
</evidence>
<evidence type="ECO:0000313" key="2">
    <source>
        <dbReference type="EMBL" id="CAH3178596.1"/>
    </source>
</evidence>
<evidence type="ECO:0000313" key="3">
    <source>
        <dbReference type="Proteomes" id="UP001159405"/>
    </source>
</evidence>
<keyword evidence="3" id="KW-1185">Reference proteome</keyword>
<keyword evidence="1" id="KW-0472">Membrane</keyword>
<comment type="caution">
    <text evidence="2">The sequence shown here is derived from an EMBL/GenBank/DDBJ whole genome shotgun (WGS) entry which is preliminary data.</text>
</comment>
<sequence>MTSFADFAEGIVALQVDYYEQAEGEYNQDPFSVRYKTRMSTERVFGLCEGEDQPEAWTSLHASHRLKALAVQFEDSLASEEDRQRALFRKHCETLAQKEQELVDIQYAEESGDPLSSILSSDPLIKNALLEYRRYGLADLRYISNAHVLAVVCPVSKKWFFPQKLPTLAVRLHPSLFSSGDTTGSIEQDEGTLSRCHVPDALRIPKDRQPLWFSNLLTFHPEELLQSTPWTVPDQEDSTRSPFDPSAKTYFFEQVKTKAVVAPFACRTFVPNLERFYASRGNHPGYLKTVARYVDGLPPWDRAFVEEWTVLGIETPAPSMDERMVLLQYPNDNGMGYSFAACDSAGLEKLISGTKSPAFSEVYRDDLVLTAIPVDWDMPVDKVIGSTWNPMAWVERIERAADAALRHLIPSLDFGSHKRRVAQTRMWISEEMMAKVTPEGVVRVQGLDKVSVHVNLLLPRNVIIWNYKDLRVVYEEMERQDGAHSSWYLDKSITKLRLPACFKRRQDGSYVHRLVPWRGTPADVFGALVHARHDVPPWEGIDMAVFRSTLSKQAPGITGYNIKTVLYNLFSARLWIAIAVVIVVTNLLKTLLLHVGLVIGDVAEFINEIVAVVFEVVNAVANEASKVGHGFKDFFTGHFKRLSHEGDYATRTHLTVPPILSQLASLKDHIDDTKESPVGQPLAELIRLLARVRVCPSLAYFRTISLSRWIINGLVDALLPGLCENKVSRAIQVMLFLFDGLPRLLGWIGSTGVLLWLILIEGWPLIEWGLLVLFEVTVFAWIKVRDSLRFLENPSDKQNGWISYSKPLR</sequence>
<keyword evidence="1" id="KW-1133">Transmembrane helix</keyword>
<feature type="transmembrane region" description="Helical" evidence="1">
    <location>
        <begin position="565"/>
        <end position="588"/>
    </location>
</feature>